<comment type="subcellular location">
    <subcellularLocation>
        <location evidence="1">Secreted</location>
    </subcellularLocation>
</comment>
<keyword evidence="12" id="KW-1185">Reference proteome</keyword>
<evidence type="ECO:0000256" key="5">
    <source>
        <dbReference type="ARBA" id="ARBA00022801"/>
    </source>
</evidence>
<dbReference type="InterPro" id="IPR001254">
    <property type="entry name" value="Trypsin_dom"/>
</dbReference>
<dbReference type="PANTHER" id="PTHR24260:SF143">
    <property type="entry name" value="SERINE PROTEASE GD-LIKE PROTEIN"/>
    <property type="match status" value="1"/>
</dbReference>
<accession>A0A5N4A291</accession>
<evidence type="ECO:0000313" key="11">
    <source>
        <dbReference type="EMBL" id="KAB0791409.1"/>
    </source>
</evidence>
<dbReference type="EMBL" id="VVIM01000011">
    <property type="protein sequence ID" value="KAB0791409.1"/>
    <property type="molecule type" value="Genomic_DNA"/>
</dbReference>
<dbReference type="InterPro" id="IPR009003">
    <property type="entry name" value="Peptidase_S1_PA"/>
</dbReference>
<keyword evidence="7" id="KW-0865">Zymogen</keyword>
<dbReference type="Gene3D" id="2.40.10.10">
    <property type="entry name" value="Trypsin-like serine proteases"/>
    <property type="match status" value="2"/>
</dbReference>
<dbReference type="CDD" id="cd00190">
    <property type="entry name" value="Tryp_SPc"/>
    <property type="match status" value="2"/>
</dbReference>
<feature type="signal peptide" evidence="9">
    <location>
        <begin position="1"/>
        <end position="15"/>
    </location>
</feature>
<dbReference type="Pfam" id="PF16030">
    <property type="entry name" value="GD_N"/>
    <property type="match status" value="2"/>
</dbReference>
<keyword evidence="8" id="KW-1015">Disulfide bond</keyword>
<proteinExistence type="predicted"/>
<dbReference type="InParanoid" id="A0A5N4A291"/>
<keyword evidence="3" id="KW-0645">Protease</keyword>
<dbReference type="FunFam" id="2.40.10.10:FF:000146">
    <property type="entry name" value="Serine protease 53"/>
    <property type="match status" value="2"/>
</dbReference>
<keyword evidence="2" id="KW-0964">Secreted</keyword>
<dbReference type="AlphaFoldDB" id="A0A5N4A291"/>
<reference evidence="11 12" key="1">
    <citation type="journal article" date="2018" name="Elife">
        <title>Firefly genomes illuminate parallel origins of bioluminescence in beetles.</title>
        <authorList>
            <person name="Fallon T.R."/>
            <person name="Lower S.E."/>
            <person name="Chang C.H."/>
            <person name="Bessho-Uehara M."/>
            <person name="Martin G.J."/>
            <person name="Bewick A.J."/>
            <person name="Behringer M."/>
            <person name="Debat H.J."/>
            <person name="Wong I."/>
            <person name="Day J.C."/>
            <person name="Suvorov A."/>
            <person name="Silva C.J."/>
            <person name="Stanger-Hall K.F."/>
            <person name="Hall D.W."/>
            <person name="Schmitz R.J."/>
            <person name="Nelson D.R."/>
            <person name="Lewis S.M."/>
            <person name="Shigenobu S."/>
            <person name="Bybee S.M."/>
            <person name="Larracuente A.M."/>
            <person name="Oba Y."/>
            <person name="Weng J.K."/>
        </authorList>
    </citation>
    <scope>NUCLEOTIDE SEQUENCE [LARGE SCALE GENOMIC DNA]</scope>
    <source>
        <strain evidence="11">1611_PpyrPB1</strain>
        <tissue evidence="11">Whole body</tissue>
    </source>
</reference>
<evidence type="ECO:0000256" key="7">
    <source>
        <dbReference type="ARBA" id="ARBA00023145"/>
    </source>
</evidence>
<dbReference type="SUPFAM" id="SSF50494">
    <property type="entry name" value="Trypsin-like serine proteases"/>
    <property type="match status" value="2"/>
</dbReference>
<keyword evidence="6" id="KW-0720">Serine protease</keyword>
<dbReference type="PROSITE" id="PS00134">
    <property type="entry name" value="TRYPSIN_HIS"/>
    <property type="match status" value="1"/>
</dbReference>
<dbReference type="PANTHER" id="PTHR24260">
    <property type="match status" value="1"/>
</dbReference>
<keyword evidence="4 9" id="KW-0732">Signal</keyword>
<dbReference type="InterPro" id="IPR001314">
    <property type="entry name" value="Peptidase_S1A"/>
</dbReference>
<evidence type="ECO:0000256" key="9">
    <source>
        <dbReference type="SAM" id="SignalP"/>
    </source>
</evidence>
<evidence type="ECO:0000256" key="2">
    <source>
        <dbReference type="ARBA" id="ARBA00022525"/>
    </source>
</evidence>
<dbReference type="PRINTS" id="PR00722">
    <property type="entry name" value="CHYMOTRYPSIN"/>
</dbReference>
<dbReference type="InterPro" id="IPR051333">
    <property type="entry name" value="CLIP_Serine_Protease"/>
</dbReference>
<dbReference type="InterPro" id="IPR031986">
    <property type="entry name" value="GD_N"/>
</dbReference>
<dbReference type="Proteomes" id="UP000327044">
    <property type="component" value="Unassembled WGS sequence"/>
</dbReference>
<evidence type="ECO:0000259" key="10">
    <source>
        <dbReference type="PROSITE" id="PS50240"/>
    </source>
</evidence>
<evidence type="ECO:0000256" key="1">
    <source>
        <dbReference type="ARBA" id="ARBA00004613"/>
    </source>
</evidence>
<keyword evidence="5" id="KW-0378">Hydrolase</keyword>
<evidence type="ECO:0000256" key="3">
    <source>
        <dbReference type="ARBA" id="ARBA00022670"/>
    </source>
</evidence>
<dbReference type="Pfam" id="PF00089">
    <property type="entry name" value="Trypsin"/>
    <property type="match status" value="2"/>
</dbReference>
<dbReference type="InterPro" id="IPR043504">
    <property type="entry name" value="Peptidase_S1_PA_chymotrypsin"/>
</dbReference>
<gene>
    <name evidence="11" type="ORF">PPYR_03209</name>
</gene>
<comment type="caution">
    <text evidence="11">The sequence shown here is derived from an EMBL/GenBank/DDBJ whole genome shotgun (WGS) entry which is preliminary data.</text>
</comment>
<name>A0A5N4A291_PHOPY</name>
<protein>
    <recommendedName>
        <fullName evidence="10">Peptidase S1 domain-containing protein</fullName>
    </recommendedName>
</protein>
<feature type="chain" id="PRO_5024321296" description="Peptidase S1 domain-containing protein" evidence="9">
    <location>
        <begin position="16"/>
        <end position="888"/>
    </location>
</feature>
<evidence type="ECO:0000256" key="6">
    <source>
        <dbReference type="ARBA" id="ARBA00022825"/>
    </source>
</evidence>
<sequence length="888" mass="99857">MWPLLLLFCIRYVLSQPSQCPDVFAYETKSERDRWYGRITLVTPETLNGVWVTIELDSPAILLGLQNWFGESTTENNLDFVIKNRNQVLRATDDPLSIRFFVRFDPKEGVPSVVRIKLNGRVICGGPDATTPAPVLHISNIRTKMTTPRQITTEDDFFAGDFSPTRQPIVIPPKPQQTAEGCGTVKIEVRPLITYGQSTTEGEWPWHAALYRYKGANMQYLCGGSLISRNHVVTAAHCVTKSKTNIIINQELLLIYLGKYNLYKQDGGVQNMGVSKISIHPQYNASYLHNDLAILHLERPAEITNFVRTVCLWEEELELSVIINRLGTVVGWGFDESGDVTETLMQAKMPVVSTETCIFSNRDFFSRFTSDKTYCAGFRNGTSACTGDSGGGMVFSKQVGGGTVWQLRGVISLSVALQNEKVVCDTSNYIVFTDVAKHLDWILKLNNGLETSPCPRLFVYEHMQVGRWYGIITLLSSEDLTGIRLRLQFDRPSLELGNWFGEVSTTNNKDYVIENTNFTLKAHRPQTIRFYLNYKGSPSPKLTSLSLNDKTVCPEPTNSLSRPLSFGFLPPPASNEDEDYYPSDFAFIRPHQGGSTDECGTVIIRRSKRSFVYPEPHVVSFPVYWTYFQPQPKPLITYGTSTVEGEYPWHVALYRSKGFDLVYVCGGVLISSFYVVTVAHCVTKAKAANALNPNSMRVYLGKYYLSKFSNPGIQDHAVEEIKRHPDYDAHTYANDIALVKLKEEAAITDYVRPVCLWPQSQSLDSIIGEHGDVVGWGYDQYGRITDELMQITMPVVTRETCVQSFPQFYARYTSSTTYCAGHKNGSSVCNGDSGGGMVFLRKDTMRWYLRGLVSISIALRSQFCDYSNYVVFTDSAKYLGWIGSVIAK</sequence>
<dbReference type="PROSITE" id="PS50240">
    <property type="entry name" value="TRYPSIN_DOM"/>
    <property type="match status" value="2"/>
</dbReference>
<dbReference type="GO" id="GO:0005576">
    <property type="term" value="C:extracellular region"/>
    <property type="evidence" value="ECO:0007669"/>
    <property type="project" value="UniProtKB-SubCell"/>
</dbReference>
<evidence type="ECO:0000256" key="8">
    <source>
        <dbReference type="ARBA" id="ARBA00023157"/>
    </source>
</evidence>
<dbReference type="InterPro" id="IPR018114">
    <property type="entry name" value="TRYPSIN_HIS"/>
</dbReference>
<dbReference type="GO" id="GO:0006508">
    <property type="term" value="P:proteolysis"/>
    <property type="evidence" value="ECO:0007669"/>
    <property type="project" value="UniProtKB-KW"/>
</dbReference>
<evidence type="ECO:0000256" key="4">
    <source>
        <dbReference type="ARBA" id="ARBA00022729"/>
    </source>
</evidence>
<organism evidence="11 12">
    <name type="scientific">Photinus pyralis</name>
    <name type="common">Common eastern firefly</name>
    <name type="synonym">Lampyris pyralis</name>
    <dbReference type="NCBI Taxonomy" id="7054"/>
    <lineage>
        <taxon>Eukaryota</taxon>
        <taxon>Metazoa</taxon>
        <taxon>Ecdysozoa</taxon>
        <taxon>Arthropoda</taxon>
        <taxon>Hexapoda</taxon>
        <taxon>Insecta</taxon>
        <taxon>Pterygota</taxon>
        <taxon>Neoptera</taxon>
        <taxon>Endopterygota</taxon>
        <taxon>Coleoptera</taxon>
        <taxon>Polyphaga</taxon>
        <taxon>Elateriformia</taxon>
        <taxon>Elateroidea</taxon>
        <taxon>Lampyridae</taxon>
        <taxon>Lampyrinae</taxon>
        <taxon>Photinus</taxon>
    </lineage>
</organism>
<dbReference type="GO" id="GO:0004252">
    <property type="term" value="F:serine-type endopeptidase activity"/>
    <property type="evidence" value="ECO:0007669"/>
    <property type="project" value="InterPro"/>
</dbReference>
<evidence type="ECO:0000313" key="12">
    <source>
        <dbReference type="Proteomes" id="UP000327044"/>
    </source>
</evidence>
<dbReference type="SMART" id="SM00020">
    <property type="entry name" value="Tryp_SPc"/>
    <property type="match status" value="2"/>
</dbReference>
<feature type="domain" description="Peptidase S1" evidence="10">
    <location>
        <begin position="193"/>
        <end position="447"/>
    </location>
</feature>
<feature type="domain" description="Peptidase S1" evidence="10">
    <location>
        <begin position="636"/>
        <end position="887"/>
    </location>
</feature>